<organism evidence="2 3">
    <name type="scientific">Petrolisthes manimaculis</name>
    <dbReference type="NCBI Taxonomy" id="1843537"/>
    <lineage>
        <taxon>Eukaryota</taxon>
        <taxon>Metazoa</taxon>
        <taxon>Ecdysozoa</taxon>
        <taxon>Arthropoda</taxon>
        <taxon>Crustacea</taxon>
        <taxon>Multicrustacea</taxon>
        <taxon>Malacostraca</taxon>
        <taxon>Eumalacostraca</taxon>
        <taxon>Eucarida</taxon>
        <taxon>Decapoda</taxon>
        <taxon>Pleocyemata</taxon>
        <taxon>Anomura</taxon>
        <taxon>Galatheoidea</taxon>
        <taxon>Porcellanidae</taxon>
        <taxon>Petrolisthes</taxon>
    </lineage>
</organism>
<name>A0AAE1U9U3_9EUCA</name>
<gene>
    <name evidence="2" type="ORF">Pmani_012924</name>
</gene>
<sequence length="106" mass="12784">MWRDFNRETWRWFIKQGLGYYLIIIRSWYDCGVVAPYVVNMPLYHTAVNKFDYVRQWTCCKLESFRTPLELWPTKMRVHLIPFYVISSLDTPIVSLTLSFLVVRSP</sequence>
<accession>A0AAE1U9U3</accession>
<evidence type="ECO:0000256" key="1">
    <source>
        <dbReference type="SAM" id="Phobius"/>
    </source>
</evidence>
<protein>
    <submittedName>
        <fullName evidence="2">Uncharacterized protein</fullName>
    </submittedName>
</protein>
<evidence type="ECO:0000313" key="3">
    <source>
        <dbReference type="Proteomes" id="UP001292094"/>
    </source>
</evidence>
<dbReference type="EMBL" id="JAWZYT010001070">
    <property type="protein sequence ID" value="KAK4315873.1"/>
    <property type="molecule type" value="Genomic_DNA"/>
</dbReference>
<dbReference type="Proteomes" id="UP001292094">
    <property type="component" value="Unassembled WGS sequence"/>
</dbReference>
<keyword evidence="3" id="KW-1185">Reference proteome</keyword>
<dbReference type="AlphaFoldDB" id="A0AAE1U9U3"/>
<feature type="transmembrane region" description="Helical" evidence="1">
    <location>
        <begin position="20"/>
        <end position="39"/>
    </location>
</feature>
<proteinExistence type="predicted"/>
<keyword evidence="1" id="KW-1133">Transmembrane helix</keyword>
<reference evidence="2" key="1">
    <citation type="submission" date="2023-11" db="EMBL/GenBank/DDBJ databases">
        <title>Genome assemblies of two species of porcelain crab, Petrolisthes cinctipes and Petrolisthes manimaculis (Anomura: Porcellanidae).</title>
        <authorList>
            <person name="Angst P."/>
        </authorList>
    </citation>
    <scope>NUCLEOTIDE SEQUENCE</scope>
    <source>
        <strain evidence="2">PB745_02</strain>
        <tissue evidence="2">Gill</tissue>
    </source>
</reference>
<keyword evidence="1" id="KW-0812">Transmembrane</keyword>
<evidence type="ECO:0000313" key="2">
    <source>
        <dbReference type="EMBL" id="KAK4315873.1"/>
    </source>
</evidence>
<feature type="transmembrane region" description="Helical" evidence="1">
    <location>
        <begin position="81"/>
        <end position="103"/>
    </location>
</feature>
<keyword evidence="1" id="KW-0472">Membrane</keyword>
<comment type="caution">
    <text evidence="2">The sequence shown here is derived from an EMBL/GenBank/DDBJ whole genome shotgun (WGS) entry which is preliminary data.</text>
</comment>